<name>A0A1H2ZFI8_9RHOB</name>
<dbReference type="SMART" id="SM00052">
    <property type="entry name" value="EAL"/>
    <property type="match status" value="1"/>
</dbReference>
<dbReference type="InterPro" id="IPR000160">
    <property type="entry name" value="GGDEF_dom"/>
</dbReference>
<keyword evidence="5" id="KW-1185">Reference proteome</keyword>
<dbReference type="SMART" id="SM00267">
    <property type="entry name" value="GGDEF"/>
    <property type="match status" value="1"/>
</dbReference>
<dbReference type="CDD" id="cd01949">
    <property type="entry name" value="GGDEF"/>
    <property type="match status" value="1"/>
</dbReference>
<dbReference type="Pfam" id="PF00990">
    <property type="entry name" value="GGDEF"/>
    <property type="match status" value="1"/>
</dbReference>
<dbReference type="SUPFAM" id="SSF55073">
    <property type="entry name" value="Nucleotide cyclase"/>
    <property type="match status" value="1"/>
</dbReference>
<evidence type="ECO:0000313" key="5">
    <source>
        <dbReference type="Proteomes" id="UP000199118"/>
    </source>
</evidence>
<dbReference type="InterPro" id="IPR043128">
    <property type="entry name" value="Rev_trsase/Diguanyl_cyclase"/>
</dbReference>
<dbReference type="NCBIfam" id="TIGR00254">
    <property type="entry name" value="GGDEF"/>
    <property type="match status" value="1"/>
</dbReference>
<dbReference type="AlphaFoldDB" id="A0A1H2ZFI8"/>
<dbReference type="PROSITE" id="PS50883">
    <property type="entry name" value="EAL"/>
    <property type="match status" value="1"/>
</dbReference>
<dbReference type="STRING" id="356660.SAMN05444336_103486"/>
<evidence type="ECO:0000256" key="1">
    <source>
        <dbReference type="SAM" id="Phobius"/>
    </source>
</evidence>
<keyword evidence="1" id="KW-0812">Transmembrane</keyword>
<feature type="domain" description="EAL" evidence="2">
    <location>
        <begin position="476"/>
        <end position="728"/>
    </location>
</feature>
<evidence type="ECO:0000313" key="4">
    <source>
        <dbReference type="EMBL" id="SDX16170.1"/>
    </source>
</evidence>
<dbReference type="PROSITE" id="PS50887">
    <property type="entry name" value="GGDEF"/>
    <property type="match status" value="1"/>
</dbReference>
<keyword evidence="1" id="KW-0472">Membrane</keyword>
<feature type="transmembrane region" description="Helical" evidence="1">
    <location>
        <begin position="182"/>
        <end position="201"/>
    </location>
</feature>
<dbReference type="InterPro" id="IPR029787">
    <property type="entry name" value="Nucleotide_cyclase"/>
</dbReference>
<reference evidence="4 5" key="1">
    <citation type="submission" date="2016-10" db="EMBL/GenBank/DDBJ databases">
        <authorList>
            <person name="de Groot N.N."/>
        </authorList>
    </citation>
    <scope>NUCLEOTIDE SEQUENCE [LARGE SCALE GENOMIC DNA]</scope>
    <source>
        <strain evidence="4 5">DSM 17890</strain>
    </source>
</reference>
<dbReference type="InterPro" id="IPR035919">
    <property type="entry name" value="EAL_sf"/>
</dbReference>
<feature type="transmembrane region" description="Helical" evidence="1">
    <location>
        <begin position="213"/>
        <end position="231"/>
    </location>
</feature>
<gene>
    <name evidence="4" type="ORF">SAMN05444336_103486</name>
</gene>
<proteinExistence type="predicted"/>
<feature type="domain" description="GGDEF" evidence="3">
    <location>
        <begin position="334"/>
        <end position="467"/>
    </location>
</feature>
<dbReference type="Pfam" id="PF00563">
    <property type="entry name" value="EAL"/>
    <property type="match status" value="1"/>
</dbReference>
<sequence length="751" mass="79257">MTGEAAGAQASGAMEGVANGLAGGLADSLAGGEAGGMAKPAGADASPDIRPGLIGLAAALGEDEGDAPAARAVGFARAERAVMLRRYARARTANLPLFLAAAATTFLIALQFASPLACAAVFLPALLAELAERSALRAVARLPERERARPAVLVRVHVIGVANVAVTAICLLSLAAIGGPDMATLVAAATLGLSAYSALVHDMLPGLNLIRQSAMLAVFVSPFALTLHAQWPTPSRAATVAMMAAVMLAALLAVIYAHLHRNAARRLRAQREISRARAIAERRARDLVRVRDEAERASLHDALTGLPNRRFLDRLLDGIESRARQAKGDARSESRLAVMLIDLDRFKSINDTLGHDAGDHVLRIMADILRESVREGDFVARIGGDEFVIVAACARPRETSTAMAARIIERAARPAPYGDQLCRFGATVGIAFLRPGRDSTRRALADADLALYRAKRLGRGRAELFREDLRREAEAARLIHDDIARGLERAEFEPWYQPRLSLADGRVTGVEAVVRWRHPDRGVLTPADFLDAAAEAGTLAEIDRAMLTRALADRARLARSAGAPPPPLTLNAGRGLLARPDFAGLVRDAALPPGALAFALNDSHRGADSDDPLRWTADLLAGLGADAELSDFGVGRAGVSTLLALRPRRLKIHRQVLRPALETEAGREVIRAMAAMASALGTEVIAEGVETEMHAECAAGLGCGVAQGYAVAAPMPAGRLGPWLATAAARPPIGPFHGSGGRETLRWAPAH</sequence>
<feature type="transmembrane region" description="Helical" evidence="1">
    <location>
        <begin position="237"/>
        <end position="259"/>
    </location>
</feature>
<dbReference type="Gene3D" id="3.20.20.450">
    <property type="entry name" value="EAL domain"/>
    <property type="match status" value="1"/>
</dbReference>
<dbReference type="PANTHER" id="PTHR44757:SF2">
    <property type="entry name" value="BIOFILM ARCHITECTURE MAINTENANCE PROTEIN MBAA"/>
    <property type="match status" value="1"/>
</dbReference>
<protein>
    <submittedName>
        <fullName evidence="4">Diguanylate cyclase (GGDEF) domain-containing protein</fullName>
    </submittedName>
</protein>
<dbReference type="EMBL" id="FNMZ01000003">
    <property type="protein sequence ID" value="SDX16170.1"/>
    <property type="molecule type" value="Genomic_DNA"/>
</dbReference>
<organism evidence="4 5">
    <name type="scientific">Albimonas donghaensis</name>
    <dbReference type="NCBI Taxonomy" id="356660"/>
    <lineage>
        <taxon>Bacteria</taxon>
        <taxon>Pseudomonadati</taxon>
        <taxon>Pseudomonadota</taxon>
        <taxon>Alphaproteobacteria</taxon>
        <taxon>Rhodobacterales</taxon>
        <taxon>Paracoccaceae</taxon>
        <taxon>Albimonas</taxon>
    </lineage>
</organism>
<dbReference type="PANTHER" id="PTHR44757">
    <property type="entry name" value="DIGUANYLATE CYCLASE DGCP"/>
    <property type="match status" value="1"/>
</dbReference>
<feature type="transmembrane region" description="Helical" evidence="1">
    <location>
        <begin position="93"/>
        <end position="113"/>
    </location>
</feature>
<evidence type="ECO:0000259" key="3">
    <source>
        <dbReference type="PROSITE" id="PS50887"/>
    </source>
</evidence>
<evidence type="ECO:0000259" key="2">
    <source>
        <dbReference type="PROSITE" id="PS50883"/>
    </source>
</evidence>
<dbReference type="InterPro" id="IPR001633">
    <property type="entry name" value="EAL_dom"/>
</dbReference>
<keyword evidence="1" id="KW-1133">Transmembrane helix</keyword>
<dbReference type="CDD" id="cd01948">
    <property type="entry name" value="EAL"/>
    <property type="match status" value="1"/>
</dbReference>
<dbReference type="SUPFAM" id="SSF141868">
    <property type="entry name" value="EAL domain-like"/>
    <property type="match status" value="1"/>
</dbReference>
<dbReference type="Gene3D" id="3.30.70.270">
    <property type="match status" value="1"/>
</dbReference>
<feature type="transmembrane region" description="Helical" evidence="1">
    <location>
        <begin position="152"/>
        <end position="176"/>
    </location>
</feature>
<accession>A0A1H2ZFI8</accession>
<dbReference type="Proteomes" id="UP000199118">
    <property type="component" value="Unassembled WGS sequence"/>
</dbReference>
<dbReference type="InterPro" id="IPR052155">
    <property type="entry name" value="Biofilm_reg_signaling"/>
</dbReference>